<protein>
    <submittedName>
        <fullName evidence="2">Uncharacterized protein</fullName>
    </submittedName>
</protein>
<name>A0A397SJP3_9GLOM</name>
<feature type="chain" id="PRO_5017219125" evidence="1">
    <location>
        <begin position="19"/>
        <end position="79"/>
    </location>
</feature>
<dbReference type="Proteomes" id="UP000265703">
    <property type="component" value="Unassembled WGS sequence"/>
</dbReference>
<evidence type="ECO:0000256" key="1">
    <source>
        <dbReference type="SAM" id="SignalP"/>
    </source>
</evidence>
<organism evidence="2 3">
    <name type="scientific">Glomus cerebriforme</name>
    <dbReference type="NCBI Taxonomy" id="658196"/>
    <lineage>
        <taxon>Eukaryota</taxon>
        <taxon>Fungi</taxon>
        <taxon>Fungi incertae sedis</taxon>
        <taxon>Mucoromycota</taxon>
        <taxon>Glomeromycotina</taxon>
        <taxon>Glomeromycetes</taxon>
        <taxon>Glomerales</taxon>
        <taxon>Glomeraceae</taxon>
        <taxon>Glomus</taxon>
    </lineage>
</organism>
<accession>A0A397SJP3</accession>
<comment type="caution">
    <text evidence="2">The sequence shown here is derived from an EMBL/GenBank/DDBJ whole genome shotgun (WGS) entry which is preliminary data.</text>
</comment>
<keyword evidence="3" id="KW-1185">Reference proteome</keyword>
<feature type="signal peptide" evidence="1">
    <location>
        <begin position="1"/>
        <end position="18"/>
    </location>
</feature>
<reference evidence="2 3" key="1">
    <citation type="submission" date="2018-06" db="EMBL/GenBank/DDBJ databases">
        <title>Comparative genomics reveals the genomic features of Rhizophagus irregularis, R. cerebriforme, R. diaphanum and Gigaspora rosea, and their symbiotic lifestyle signature.</title>
        <authorList>
            <person name="Morin E."/>
            <person name="San Clemente H."/>
            <person name="Chen E.C.H."/>
            <person name="De La Providencia I."/>
            <person name="Hainaut M."/>
            <person name="Kuo A."/>
            <person name="Kohler A."/>
            <person name="Murat C."/>
            <person name="Tang N."/>
            <person name="Roy S."/>
            <person name="Loubradou J."/>
            <person name="Henrissat B."/>
            <person name="Grigoriev I.V."/>
            <person name="Corradi N."/>
            <person name="Roux C."/>
            <person name="Martin F.M."/>
        </authorList>
    </citation>
    <scope>NUCLEOTIDE SEQUENCE [LARGE SCALE GENOMIC DNA]</scope>
    <source>
        <strain evidence="2 3">DAOM 227022</strain>
    </source>
</reference>
<gene>
    <name evidence="2" type="ORF">C1645_784284</name>
</gene>
<proteinExistence type="predicted"/>
<dbReference type="AlphaFoldDB" id="A0A397SJP3"/>
<dbReference type="EMBL" id="QKYT01000499">
    <property type="protein sequence ID" value="RIA84345.1"/>
    <property type="molecule type" value="Genomic_DNA"/>
</dbReference>
<sequence length="79" mass="8894">MSAYAISLIAFLFGCSLAPTIIPGLKSLVSNLEVQHEGIVEEIMRHSRDQIKLVSLPESVVTWLRCEYCNANYTLKLRI</sequence>
<keyword evidence="1" id="KW-0732">Signal</keyword>
<dbReference type="OrthoDB" id="2380658at2759"/>
<evidence type="ECO:0000313" key="2">
    <source>
        <dbReference type="EMBL" id="RIA84345.1"/>
    </source>
</evidence>
<evidence type="ECO:0000313" key="3">
    <source>
        <dbReference type="Proteomes" id="UP000265703"/>
    </source>
</evidence>